<dbReference type="AlphaFoldDB" id="A0A9D9ISH6"/>
<evidence type="ECO:0000256" key="1">
    <source>
        <dbReference type="SAM" id="SignalP"/>
    </source>
</evidence>
<name>A0A9D9ISH6_9BACT</name>
<reference evidence="2" key="2">
    <citation type="journal article" date="2021" name="PeerJ">
        <title>Extensive microbial diversity within the chicken gut microbiome revealed by metagenomics and culture.</title>
        <authorList>
            <person name="Gilroy R."/>
            <person name="Ravi A."/>
            <person name="Getino M."/>
            <person name="Pursley I."/>
            <person name="Horton D.L."/>
            <person name="Alikhan N.F."/>
            <person name="Baker D."/>
            <person name="Gharbi K."/>
            <person name="Hall N."/>
            <person name="Watson M."/>
            <person name="Adriaenssens E.M."/>
            <person name="Foster-Nyarko E."/>
            <person name="Jarju S."/>
            <person name="Secka A."/>
            <person name="Antonio M."/>
            <person name="Oren A."/>
            <person name="Chaudhuri R.R."/>
            <person name="La Ragione R."/>
            <person name="Hildebrand F."/>
            <person name="Pallen M.J."/>
        </authorList>
    </citation>
    <scope>NUCLEOTIDE SEQUENCE</scope>
    <source>
        <strain evidence="2">6919</strain>
    </source>
</reference>
<evidence type="ECO:0008006" key="4">
    <source>
        <dbReference type="Google" id="ProtNLM"/>
    </source>
</evidence>
<dbReference type="Proteomes" id="UP000823598">
    <property type="component" value="Unassembled WGS sequence"/>
</dbReference>
<feature type="chain" id="PRO_5038432032" description="Lipocalin-like domain-containing protein" evidence="1">
    <location>
        <begin position="24"/>
        <end position="137"/>
    </location>
</feature>
<sequence>MRTKFLSFLFVSLVGLVSLTSCETDEDVGYGLSGAFGKSWYGDFGAIDRFGYPLYSEITFMAGSSNDHGTGWERTYYEDGTPCDDRRFDWEVSGLDLYLFFDDRTSLYITDYSVTPDMFKGVFENGVPFVLYLERRW</sequence>
<accession>A0A9D9ISH6</accession>
<evidence type="ECO:0000313" key="3">
    <source>
        <dbReference type="Proteomes" id="UP000823598"/>
    </source>
</evidence>
<feature type="signal peptide" evidence="1">
    <location>
        <begin position="1"/>
        <end position="23"/>
    </location>
</feature>
<protein>
    <recommendedName>
        <fullName evidence="4">Lipocalin-like domain-containing protein</fullName>
    </recommendedName>
</protein>
<dbReference type="PROSITE" id="PS51257">
    <property type="entry name" value="PROKAR_LIPOPROTEIN"/>
    <property type="match status" value="1"/>
</dbReference>
<reference evidence="2" key="1">
    <citation type="submission" date="2020-10" db="EMBL/GenBank/DDBJ databases">
        <authorList>
            <person name="Gilroy R."/>
        </authorList>
    </citation>
    <scope>NUCLEOTIDE SEQUENCE</scope>
    <source>
        <strain evidence="2">6919</strain>
    </source>
</reference>
<evidence type="ECO:0000313" key="2">
    <source>
        <dbReference type="EMBL" id="MBO8477041.1"/>
    </source>
</evidence>
<proteinExistence type="predicted"/>
<keyword evidence="1" id="KW-0732">Signal</keyword>
<organism evidence="2 3">
    <name type="scientific">Candidatus Limisoma faecipullorum</name>
    <dbReference type="NCBI Taxonomy" id="2840854"/>
    <lineage>
        <taxon>Bacteria</taxon>
        <taxon>Pseudomonadati</taxon>
        <taxon>Bacteroidota</taxon>
        <taxon>Bacteroidia</taxon>
        <taxon>Bacteroidales</taxon>
        <taxon>Candidatus Limisoma</taxon>
    </lineage>
</organism>
<gene>
    <name evidence="2" type="ORF">IAB88_08620</name>
</gene>
<dbReference type="EMBL" id="JADIMC010000098">
    <property type="protein sequence ID" value="MBO8477041.1"/>
    <property type="molecule type" value="Genomic_DNA"/>
</dbReference>
<comment type="caution">
    <text evidence="2">The sequence shown here is derived from an EMBL/GenBank/DDBJ whole genome shotgun (WGS) entry which is preliminary data.</text>
</comment>